<reference evidence="1 2" key="1">
    <citation type="journal article" date="2023" name="G3 (Bethesda)">
        <title>A chromosome-length genome assembly and annotation of blackberry (Rubus argutus, cv. 'Hillquist').</title>
        <authorList>
            <person name="Bruna T."/>
            <person name="Aryal R."/>
            <person name="Dudchenko O."/>
            <person name="Sargent D.J."/>
            <person name="Mead D."/>
            <person name="Buti M."/>
            <person name="Cavallini A."/>
            <person name="Hytonen T."/>
            <person name="Andres J."/>
            <person name="Pham M."/>
            <person name="Weisz D."/>
            <person name="Mascagni F."/>
            <person name="Usai G."/>
            <person name="Natali L."/>
            <person name="Bassil N."/>
            <person name="Fernandez G.E."/>
            <person name="Lomsadze A."/>
            <person name="Armour M."/>
            <person name="Olukolu B."/>
            <person name="Poorten T."/>
            <person name="Britton C."/>
            <person name="Davik J."/>
            <person name="Ashrafi H."/>
            <person name="Aiden E.L."/>
            <person name="Borodovsky M."/>
            <person name="Worthington M."/>
        </authorList>
    </citation>
    <scope>NUCLEOTIDE SEQUENCE [LARGE SCALE GENOMIC DNA]</scope>
    <source>
        <strain evidence="1">PI 553951</strain>
    </source>
</reference>
<protein>
    <submittedName>
        <fullName evidence="1">Uncharacterized protein</fullName>
    </submittedName>
</protein>
<comment type="caution">
    <text evidence="1">The sequence shown here is derived from an EMBL/GenBank/DDBJ whole genome shotgun (WGS) entry which is preliminary data.</text>
</comment>
<sequence length="79" mass="8433">MWYGDEQRRSGRTGDGRQRLGVATVVLSAAATGKRAGLDAGIGDGVGHRCSRIPSTGSILVEVLKRRRRASRLGGEQQL</sequence>
<evidence type="ECO:0000313" key="1">
    <source>
        <dbReference type="EMBL" id="KAK9927779.1"/>
    </source>
</evidence>
<gene>
    <name evidence="1" type="ORF">M0R45_024946</name>
</gene>
<organism evidence="1 2">
    <name type="scientific">Rubus argutus</name>
    <name type="common">Southern blackberry</name>
    <dbReference type="NCBI Taxonomy" id="59490"/>
    <lineage>
        <taxon>Eukaryota</taxon>
        <taxon>Viridiplantae</taxon>
        <taxon>Streptophyta</taxon>
        <taxon>Embryophyta</taxon>
        <taxon>Tracheophyta</taxon>
        <taxon>Spermatophyta</taxon>
        <taxon>Magnoliopsida</taxon>
        <taxon>eudicotyledons</taxon>
        <taxon>Gunneridae</taxon>
        <taxon>Pentapetalae</taxon>
        <taxon>rosids</taxon>
        <taxon>fabids</taxon>
        <taxon>Rosales</taxon>
        <taxon>Rosaceae</taxon>
        <taxon>Rosoideae</taxon>
        <taxon>Rosoideae incertae sedis</taxon>
        <taxon>Rubus</taxon>
    </lineage>
</organism>
<name>A0AAW1WVN8_RUBAR</name>
<dbReference type="AlphaFoldDB" id="A0AAW1WVN8"/>
<evidence type="ECO:0000313" key="2">
    <source>
        <dbReference type="Proteomes" id="UP001457282"/>
    </source>
</evidence>
<proteinExistence type="predicted"/>
<accession>A0AAW1WVN8</accession>
<dbReference type="EMBL" id="JBEDUW010000005">
    <property type="protein sequence ID" value="KAK9927779.1"/>
    <property type="molecule type" value="Genomic_DNA"/>
</dbReference>
<dbReference type="Proteomes" id="UP001457282">
    <property type="component" value="Unassembled WGS sequence"/>
</dbReference>
<keyword evidence="2" id="KW-1185">Reference proteome</keyword>